<comment type="caution">
    <text evidence="2">The sequence shown here is derived from an EMBL/GenBank/DDBJ whole genome shotgun (WGS) entry which is preliminary data.</text>
</comment>
<reference evidence="2 3" key="1">
    <citation type="journal article" date="2024" name="Science">
        <title>Giant polyketide synthase enzymes in the biosynthesis of giant marine polyether toxins.</title>
        <authorList>
            <person name="Fallon T.R."/>
            <person name="Shende V.V."/>
            <person name="Wierzbicki I.H."/>
            <person name="Pendleton A.L."/>
            <person name="Watervoot N.F."/>
            <person name="Auber R.P."/>
            <person name="Gonzalez D.J."/>
            <person name="Wisecaver J.H."/>
            <person name="Moore B.S."/>
        </authorList>
    </citation>
    <scope>NUCLEOTIDE SEQUENCE [LARGE SCALE GENOMIC DNA]</scope>
    <source>
        <strain evidence="2 3">12B1</strain>
    </source>
</reference>
<feature type="compositionally biased region" description="Basic and acidic residues" evidence="1">
    <location>
        <begin position="282"/>
        <end position="292"/>
    </location>
</feature>
<evidence type="ECO:0000313" key="3">
    <source>
        <dbReference type="Proteomes" id="UP001515480"/>
    </source>
</evidence>
<dbReference type="Pfam" id="PF13489">
    <property type="entry name" value="Methyltransf_23"/>
    <property type="match status" value="1"/>
</dbReference>
<dbReference type="EMBL" id="JBGBPQ010000016">
    <property type="protein sequence ID" value="KAL1508271.1"/>
    <property type="molecule type" value="Genomic_DNA"/>
</dbReference>
<keyword evidence="3" id="KW-1185">Reference proteome</keyword>
<feature type="compositionally biased region" description="Low complexity" evidence="1">
    <location>
        <begin position="113"/>
        <end position="138"/>
    </location>
</feature>
<feature type="region of interest" description="Disordered" evidence="1">
    <location>
        <begin position="181"/>
        <end position="230"/>
    </location>
</feature>
<dbReference type="Gene3D" id="3.40.50.150">
    <property type="entry name" value="Vaccinia Virus protein VP39"/>
    <property type="match status" value="1"/>
</dbReference>
<dbReference type="PANTHER" id="PTHR39290:SF6">
    <property type="entry name" value="S-ADENOSYL-L-METHIONINE-DEPENDENT METHYLTRANSFERASES SUPERFAMILY PROTEIN"/>
    <property type="match status" value="1"/>
</dbReference>
<dbReference type="InterPro" id="IPR029063">
    <property type="entry name" value="SAM-dependent_MTases_sf"/>
</dbReference>
<dbReference type="AlphaFoldDB" id="A0AB34IW32"/>
<evidence type="ECO:0008006" key="4">
    <source>
        <dbReference type="Google" id="ProtNLM"/>
    </source>
</evidence>
<name>A0AB34IW32_PRYPA</name>
<dbReference type="SUPFAM" id="SSF53335">
    <property type="entry name" value="S-adenosyl-L-methionine-dependent methyltransferases"/>
    <property type="match status" value="1"/>
</dbReference>
<gene>
    <name evidence="2" type="ORF">AB1Y20_004386</name>
</gene>
<sequence length="802" mass="85857">MPLAFLRLSPASPLTLKPGTHDAIRLVQVALEDRATSSATLFLDATLLCALSPHSPQARLGVIISRPAALRCEGPPAAAVHLVAEFSGTPVGAAPAAKRPRKARRGECGGAGAPSRPLAAAAARGAAEAAPRTPRTPRLSWGSEVLVAEYEPQRGGPSLGISPKRRLVPLDEMEARQIARALEEEEESDDDDDDAEEGEEEEGEEEEGEEEEGEEDEEEEDGGEASDGQDVAMSLVRLLGGKRGSAGGEKLNWAQQRLAALIAKELRRDTPSEAAAEEEEEKEGKEKEEKGGHKSALALLGSLARHLLVARHALLKSRDQLRCAEAFHALAAAIEKAMRSWPSLAAVLTPLQDRAEQHIREQGPFLDDESSKAATRILLSIDATYFELVYLSLSALPSAAPLPTAFDPAPPINPSALSPRRADDVRLLTSPATFFASAHPAGWEEQQLRRLARLAPPPPHGAADCWPRAVAAHHLRCLAAPCAAADALFALWRQRSLEAVDLLHGGGVAAAAAYDAVLKPGAPSKKDDEPPAPALVRRWRKMDREWPCWMYAFAVPSEEALQVLAAHAPLVEMGCGTGYWSALLRQRGVKVTAFDSAPPGKEAKNEYHGDCPSFLRVEQGGPASLDHARFAKATLLLCYPPPAKKMAALATHKFRGDTLVHIGEWAGDTGDTSFEVALAQGWALKQRLPLPNWADTAEDLTVWVRRGTPLTAAPPLRAPPAAHPVLRCDACATPAALARGERAAPAGTCALRRCRYCRLAAFCSAECAARGEAAHAAVHALRHVTVRRPLDFGGRDYYAVPS</sequence>
<proteinExistence type="predicted"/>
<organism evidence="2 3">
    <name type="scientific">Prymnesium parvum</name>
    <name type="common">Toxic golden alga</name>
    <dbReference type="NCBI Taxonomy" id="97485"/>
    <lineage>
        <taxon>Eukaryota</taxon>
        <taxon>Haptista</taxon>
        <taxon>Haptophyta</taxon>
        <taxon>Prymnesiophyceae</taxon>
        <taxon>Prymnesiales</taxon>
        <taxon>Prymnesiaceae</taxon>
        <taxon>Prymnesium</taxon>
    </lineage>
</organism>
<feature type="region of interest" description="Disordered" evidence="1">
    <location>
        <begin position="269"/>
        <end position="293"/>
    </location>
</feature>
<protein>
    <recommendedName>
        <fullName evidence="4">MYND-type domain-containing protein</fullName>
    </recommendedName>
</protein>
<accession>A0AB34IW32</accession>
<dbReference type="PANTHER" id="PTHR39290">
    <property type="entry name" value="C3H1-TYPE DOMAIN-CONTAINING PROTEIN-RELATED"/>
    <property type="match status" value="1"/>
</dbReference>
<feature type="compositionally biased region" description="Acidic residues" evidence="1">
    <location>
        <begin position="183"/>
        <end position="224"/>
    </location>
</feature>
<evidence type="ECO:0000256" key="1">
    <source>
        <dbReference type="SAM" id="MobiDB-lite"/>
    </source>
</evidence>
<dbReference type="Proteomes" id="UP001515480">
    <property type="component" value="Unassembled WGS sequence"/>
</dbReference>
<feature type="region of interest" description="Disordered" evidence="1">
    <location>
        <begin position="92"/>
        <end position="138"/>
    </location>
</feature>
<evidence type="ECO:0000313" key="2">
    <source>
        <dbReference type="EMBL" id="KAL1508271.1"/>
    </source>
</evidence>